<protein>
    <submittedName>
        <fullName evidence="2">Uncharacterized protein</fullName>
    </submittedName>
</protein>
<evidence type="ECO:0000313" key="3">
    <source>
        <dbReference type="Proteomes" id="UP001420932"/>
    </source>
</evidence>
<feature type="compositionally biased region" description="Pro residues" evidence="1">
    <location>
        <begin position="31"/>
        <end position="48"/>
    </location>
</feature>
<reference evidence="2 3" key="1">
    <citation type="submission" date="2024-01" db="EMBL/GenBank/DDBJ databases">
        <title>Genome assemblies of Stephania.</title>
        <authorList>
            <person name="Yang L."/>
        </authorList>
    </citation>
    <scope>NUCLEOTIDE SEQUENCE [LARGE SCALE GENOMIC DNA]</scope>
    <source>
        <strain evidence="2">YNDBR</strain>
        <tissue evidence="2">Leaf</tissue>
    </source>
</reference>
<sequence>MVFTNHFLPPNPFSPPSKPIFTSKPFSLPNPFSPPSKPIFTAKPPPPSETRRTAAAP</sequence>
<keyword evidence="3" id="KW-1185">Reference proteome</keyword>
<proteinExistence type="predicted"/>
<gene>
    <name evidence="2" type="ORF">Syun_018420</name>
</gene>
<dbReference type="AlphaFoldDB" id="A0AAP0NVT7"/>
<dbReference type="EMBL" id="JBBNAF010000008">
    <property type="protein sequence ID" value="KAK9120803.1"/>
    <property type="molecule type" value="Genomic_DNA"/>
</dbReference>
<accession>A0AAP0NVT7</accession>
<evidence type="ECO:0000256" key="1">
    <source>
        <dbReference type="SAM" id="MobiDB-lite"/>
    </source>
</evidence>
<name>A0AAP0NVT7_9MAGN</name>
<feature type="region of interest" description="Disordered" evidence="1">
    <location>
        <begin position="1"/>
        <end position="57"/>
    </location>
</feature>
<evidence type="ECO:0000313" key="2">
    <source>
        <dbReference type="EMBL" id="KAK9120803.1"/>
    </source>
</evidence>
<dbReference type="Proteomes" id="UP001420932">
    <property type="component" value="Unassembled WGS sequence"/>
</dbReference>
<feature type="compositionally biased region" description="Pro residues" evidence="1">
    <location>
        <begin position="9"/>
        <end position="18"/>
    </location>
</feature>
<comment type="caution">
    <text evidence="2">The sequence shown here is derived from an EMBL/GenBank/DDBJ whole genome shotgun (WGS) entry which is preliminary data.</text>
</comment>
<organism evidence="2 3">
    <name type="scientific">Stephania yunnanensis</name>
    <dbReference type="NCBI Taxonomy" id="152371"/>
    <lineage>
        <taxon>Eukaryota</taxon>
        <taxon>Viridiplantae</taxon>
        <taxon>Streptophyta</taxon>
        <taxon>Embryophyta</taxon>
        <taxon>Tracheophyta</taxon>
        <taxon>Spermatophyta</taxon>
        <taxon>Magnoliopsida</taxon>
        <taxon>Ranunculales</taxon>
        <taxon>Menispermaceae</taxon>
        <taxon>Menispermoideae</taxon>
        <taxon>Cissampelideae</taxon>
        <taxon>Stephania</taxon>
    </lineage>
</organism>